<sequence length="106" mass="11667">MVIQKGGLRPQRGRTISLTTDPDISATTLLSQAVKKMKDFNKDVKDGPFLLLYPDGTEVIKIPGTQRPFTLVAYKAMICASRKSPASPQGDCLRIQLSQQSHNCFS</sequence>
<proteinExistence type="predicted"/>
<organism evidence="1 2">
    <name type="scientific">Xenoophorus captivus</name>
    <dbReference type="NCBI Taxonomy" id="1517983"/>
    <lineage>
        <taxon>Eukaryota</taxon>
        <taxon>Metazoa</taxon>
        <taxon>Chordata</taxon>
        <taxon>Craniata</taxon>
        <taxon>Vertebrata</taxon>
        <taxon>Euteleostomi</taxon>
        <taxon>Actinopterygii</taxon>
        <taxon>Neopterygii</taxon>
        <taxon>Teleostei</taxon>
        <taxon>Neoteleostei</taxon>
        <taxon>Acanthomorphata</taxon>
        <taxon>Ovalentaria</taxon>
        <taxon>Atherinomorphae</taxon>
        <taxon>Cyprinodontiformes</taxon>
        <taxon>Goodeidae</taxon>
        <taxon>Xenoophorus</taxon>
    </lineage>
</organism>
<evidence type="ECO:0000313" key="2">
    <source>
        <dbReference type="Proteomes" id="UP001434883"/>
    </source>
</evidence>
<gene>
    <name evidence="1" type="ORF">XENOCAPTIV_000035</name>
</gene>
<reference evidence="1 2" key="1">
    <citation type="submission" date="2021-06" db="EMBL/GenBank/DDBJ databases">
        <authorList>
            <person name="Palmer J.M."/>
        </authorList>
    </citation>
    <scope>NUCLEOTIDE SEQUENCE [LARGE SCALE GENOMIC DNA]</scope>
    <source>
        <strain evidence="1 2">XC_2019</strain>
        <tissue evidence="1">Muscle</tissue>
    </source>
</reference>
<protein>
    <submittedName>
        <fullName evidence="1">Uncharacterized protein</fullName>
    </submittedName>
</protein>
<comment type="caution">
    <text evidence="1">The sequence shown here is derived from an EMBL/GenBank/DDBJ whole genome shotgun (WGS) entry which is preliminary data.</text>
</comment>
<name>A0ABV0Q745_9TELE</name>
<accession>A0ABV0Q745</accession>
<keyword evidence="2" id="KW-1185">Reference proteome</keyword>
<dbReference type="Proteomes" id="UP001434883">
    <property type="component" value="Unassembled WGS sequence"/>
</dbReference>
<dbReference type="EMBL" id="JAHRIN010000999">
    <property type="protein sequence ID" value="MEQ2191612.1"/>
    <property type="molecule type" value="Genomic_DNA"/>
</dbReference>
<evidence type="ECO:0000313" key="1">
    <source>
        <dbReference type="EMBL" id="MEQ2191612.1"/>
    </source>
</evidence>